<reference evidence="2 3" key="1">
    <citation type="journal article" date="2011" name="J. Gen. Appl. Microbiol.">
        <title>Draft genome sequencing of the enigmatic basidiomycete Mixia osmundae.</title>
        <authorList>
            <person name="Nishida H."/>
            <person name="Nagatsuka Y."/>
            <person name="Sugiyama J."/>
        </authorList>
    </citation>
    <scope>NUCLEOTIDE SEQUENCE [LARGE SCALE GENOMIC DNA]</scope>
    <source>
        <strain evidence="3">CBS 9802 / IAM 14324 / JCM 22182 / KY 12970</strain>
    </source>
</reference>
<name>G7DZ98_MIXOS</name>
<organism evidence="2 3">
    <name type="scientific">Mixia osmundae (strain CBS 9802 / IAM 14324 / JCM 22182 / KY 12970)</name>
    <dbReference type="NCBI Taxonomy" id="764103"/>
    <lineage>
        <taxon>Eukaryota</taxon>
        <taxon>Fungi</taxon>
        <taxon>Dikarya</taxon>
        <taxon>Basidiomycota</taxon>
        <taxon>Pucciniomycotina</taxon>
        <taxon>Mixiomycetes</taxon>
        <taxon>Mixiales</taxon>
        <taxon>Mixiaceae</taxon>
        <taxon>Mixia</taxon>
    </lineage>
</organism>
<dbReference type="HOGENOM" id="CLU_3377268_0_0_1"/>
<gene>
    <name evidence="2" type="primary">Mo02566</name>
    <name evidence="2" type="ORF">E5Q_02566</name>
</gene>
<feature type="region of interest" description="Disordered" evidence="1">
    <location>
        <begin position="1"/>
        <end position="23"/>
    </location>
</feature>
<accession>G7DZ98</accession>
<dbReference type="AlphaFoldDB" id="G7DZ98"/>
<comment type="caution">
    <text evidence="2">The sequence shown here is derived from an EMBL/GenBank/DDBJ whole genome shotgun (WGS) entry which is preliminary data.</text>
</comment>
<keyword evidence="3" id="KW-1185">Reference proteome</keyword>
<reference evidence="2 3" key="2">
    <citation type="journal article" date="2012" name="Open Biol.">
        <title>Characteristics of nucleosomes and linker DNA regions on the genome of the basidiomycete Mixia osmundae revealed by mono- and dinucleosome mapping.</title>
        <authorList>
            <person name="Nishida H."/>
            <person name="Kondo S."/>
            <person name="Matsumoto T."/>
            <person name="Suzuki Y."/>
            <person name="Yoshikawa H."/>
            <person name="Taylor T.D."/>
            <person name="Sugiyama J."/>
        </authorList>
    </citation>
    <scope>NUCLEOTIDE SEQUENCE [LARGE SCALE GENOMIC DNA]</scope>
    <source>
        <strain evidence="3">CBS 9802 / IAM 14324 / JCM 22182 / KY 12970</strain>
    </source>
</reference>
<dbReference type="EMBL" id="BABT02000068">
    <property type="protein sequence ID" value="GAA95908.1"/>
    <property type="molecule type" value="Genomic_DNA"/>
</dbReference>
<protein>
    <submittedName>
        <fullName evidence="2">Uncharacterized protein</fullName>
    </submittedName>
</protein>
<evidence type="ECO:0000313" key="3">
    <source>
        <dbReference type="Proteomes" id="UP000009131"/>
    </source>
</evidence>
<evidence type="ECO:0000256" key="1">
    <source>
        <dbReference type="SAM" id="MobiDB-lite"/>
    </source>
</evidence>
<dbReference type="Proteomes" id="UP000009131">
    <property type="component" value="Unassembled WGS sequence"/>
</dbReference>
<feature type="compositionally biased region" description="Basic residues" evidence="1">
    <location>
        <begin position="9"/>
        <end position="23"/>
    </location>
</feature>
<proteinExistence type="predicted"/>
<evidence type="ECO:0000313" key="2">
    <source>
        <dbReference type="EMBL" id="GAA95908.1"/>
    </source>
</evidence>
<sequence>MPKCTMARRQQRHGRTRSSMKRSHGLYLLLSIEE</sequence>
<dbReference type="InParanoid" id="G7DZ98"/>